<proteinExistence type="predicted"/>
<feature type="region of interest" description="Disordered" evidence="1">
    <location>
        <begin position="67"/>
        <end position="157"/>
    </location>
</feature>
<gene>
    <name evidence="2" type="ORF">CRG98_010099</name>
</gene>
<evidence type="ECO:0000313" key="2">
    <source>
        <dbReference type="EMBL" id="PKI69524.1"/>
    </source>
</evidence>
<evidence type="ECO:0000256" key="1">
    <source>
        <dbReference type="SAM" id="MobiDB-lite"/>
    </source>
</evidence>
<protein>
    <submittedName>
        <fullName evidence="2">Uncharacterized protein</fullName>
    </submittedName>
</protein>
<accession>A0A2I0KM16</accession>
<reference evidence="2 3" key="1">
    <citation type="submission" date="2017-11" db="EMBL/GenBank/DDBJ databases">
        <title>De-novo sequencing of pomegranate (Punica granatum L.) genome.</title>
        <authorList>
            <person name="Akparov Z."/>
            <person name="Amiraslanov A."/>
            <person name="Hajiyeva S."/>
            <person name="Abbasov M."/>
            <person name="Kaur K."/>
            <person name="Hamwieh A."/>
            <person name="Solovyev V."/>
            <person name="Salamov A."/>
            <person name="Braich B."/>
            <person name="Kosarev P."/>
            <person name="Mahmoud A."/>
            <person name="Hajiyev E."/>
            <person name="Babayeva S."/>
            <person name="Izzatullayeva V."/>
            <person name="Mammadov A."/>
            <person name="Mammadov A."/>
            <person name="Sharifova S."/>
            <person name="Ojaghi J."/>
            <person name="Eynullazada K."/>
            <person name="Bayramov B."/>
            <person name="Abdulazimova A."/>
            <person name="Shahmuradov I."/>
        </authorList>
    </citation>
    <scope>NUCLEOTIDE SEQUENCE [LARGE SCALE GENOMIC DNA]</scope>
    <source>
        <strain evidence="3">cv. AG2017</strain>
        <tissue evidence="2">Leaf</tissue>
    </source>
</reference>
<sequence length="157" mass="17326">MDDLYTIVLYRGGKFVFEPHLQYVEKEINAWEMVEIGKDCMLDPEVAAHVSDIIEIEEGLENLTLSLSEESEGVDVEDGGEGLGDNDDSERVANDWLGDDGEDRAGDGANDDNDEGATNSDDGVDCDDEDGKWKVGAYDVDDEDVESEDDKDHETRS</sequence>
<keyword evidence="3" id="KW-1185">Reference proteome</keyword>
<dbReference type="EMBL" id="PGOL01000496">
    <property type="protein sequence ID" value="PKI69524.1"/>
    <property type="molecule type" value="Genomic_DNA"/>
</dbReference>
<dbReference type="AlphaFoldDB" id="A0A2I0KM16"/>
<feature type="compositionally biased region" description="Acidic residues" evidence="1">
    <location>
        <begin position="139"/>
        <end position="149"/>
    </location>
</feature>
<name>A0A2I0KM16_PUNGR</name>
<comment type="caution">
    <text evidence="2">The sequence shown here is derived from an EMBL/GenBank/DDBJ whole genome shotgun (WGS) entry which is preliminary data.</text>
</comment>
<feature type="compositionally biased region" description="Acidic residues" evidence="1">
    <location>
        <begin position="69"/>
        <end position="88"/>
    </location>
</feature>
<dbReference type="Proteomes" id="UP000233551">
    <property type="component" value="Unassembled WGS sequence"/>
</dbReference>
<organism evidence="2 3">
    <name type="scientific">Punica granatum</name>
    <name type="common">Pomegranate</name>
    <dbReference type="NCBI Taxonomy" id="22663"/>
    <lineage>
        <taxon>Eukaryota</taxon>
        <taxon>Viridiplantae</taxon>
        <taxon>Streptophyta</taxon>
        <taxon>Embryophyta</taxon>
        <taxon>Tracheophyta</taxon>
        <taxon>Spermatophyta</taxon>
        <taxon>Magnoliopsida</taxon>
        <taxon>eudicotyledons</taxon>
        <taxon>Gunneridae</taxon>
        <taxon>Pentapetalae</taxon>
        <taxon>rosids</taxon>
        <taxon>malvids</taxon>
        <taxon>Myrtales</taxon>
        <taxon>Lythraceae</taxon>
        <taxon>Punica</taxon>
    </lineage>
</organism>
<evidence type="ECO:0000313" key="3">
    <source>
        <dbReference type="Proteomes" id="UP000233551"/>
    </source>
</evidence>